<sequence length="641" mass="70865">MLQAIHDKAKGWIAYAIVGFICIPFALWGINSYFEGGAAQPVATINGEEISSQDVQFQLSQIRRQYGRLASSLGEDQLKQMALDNVINQTLLRQKAEEEGYRASGPEVFENISRSFQTDGKFDREQYERFLQSQRRNQGEFENQVREDLTLRHFQSAVSSTAFVPKAQAEFYQSLRKQQRDVEHFTLKVSDFEGKAEVTDEQVAEYYEQNKARFMTEQRVKLAYIEINQDELAKDVEVTDEILQQYYDENSDRYLTPESRNTSHVLITTDSRTEEEAKQLAQSLYDAIQSGERTFEDVAQKDSDDKVAAENNGVVADVVMGDWGPLFQNAVFALEANQVSEPVKTEAGYELLRVNTITKAVQKSFAEVKSELEEDYRKTKAADLYLDKTDQVQTIAYEQSGDLAPAAQAAGLTVKSTDWVTRTKGEGIAENPKVLDAAFSEDVLGGGKNSEPLELSDTQAVVVRVTEQEAAKQKSLDDVKDEIVSTLKAEEARKLTAKKGEELLAALIAAGDWSVVDAEAATKSTGTEATEKLVTADEEAKASVIEKAGKIERVGSQLPPAVVGEAFALPRPEAGKSSWGSAVMANGDYVLVAVKSVEDGAVELDDNARQLVNSSVSNREVGALLKALRERAEIELAPENI</sequence>
<evidence type="ECO:0000256" key="6">
    <source>
        <dbReference type="ARBA" id="ARBA00023136"/>
    </source>
</evidence>
<evidence type="ECO:0000256" key="10">
    <source>
        <dbReference type="ARBA" id="ARBA00042775"/>
    </source>
</evidence>
<dbReference type="Pfam" id="PF13624">
    <property type="entry name" value="SurA_N_3"/>
    <property type="match status" value="1"/>
</dbReference>
<proteinExistence type="inferred from homology"/>
<dbReference type="GO" id="GO:0005886">
    <property type="term" value="C:plasma membrane"/>
    <property type="evidence" value="ECO:0007669"/>
    <property type="project" value="UniProtKB-SubCell"/>
</dbReference>
<dbReference type="Pfam" id="PF00639">
    <property type="entry name" value="Rotamase"/>
    <property type="match status" value="1"/>
</dbReference>
<dbReference type="Gene3D" id="3.10.50.40">
    <property type="match status" value="1"/>
</dbReference>
<keyword evidence="2" id="KW-1003">Cell membrane</keyword>
<keyword evidence="7" id="KW-0143">Chaperone</keyword>
<dbReference type="SUPFAM" id="SSF109998">
    <property type="entry name" value="Triger factor/SurA peptide-binding domain-like"/>
    <property type="match status" value="1"/>
</dbReference>
<feature type="domain" description="PpiC" evidence="13">
    <location>
        <begin position="257"/>
        <end position="356"/>
    </location>
</feature>
<organism evidence="14">
    <name type="scientific">uncultured Thiotrichaceae bacterium</name>
    <dbReference type="NCBI Taxonomy" id="298394"/>
    <lineage>
        <taxon>Bacteria</taxon>
        <taxon>Pseudomonadati</taxon>
        <taxon>Pseudomonadota</taxon>
        <taxon>Gammaproteobacteria</taxon>
        <taxon>Thiotrichales</taxon>
        <taxon>Thiotrichaceae</taxon>
        <taxon>environmental samples</taxon>
    </lineage>
</organism>
<dbReference type="EMBL" id="CACVAV010000305">
    <property type="protein sequence ID" value="CAA6819959.1"/>
    <property type="molecule type" value="Genomic_DNA"/>
</dbReference>
<evidence type="ECO:0000256" key="2">
    <source>
        <dbReference type="ARBA" id="ARBA00022475"/>
    </source>
</evidence>
<dbReference type="PROSITE" id="PS50198">
    <property type="entry name" value="PPIC_PPIASE_2"/>
    <property type="match status" value="1"/>
</dbReference>
<accession>A0A6S6TZQ3</accession>
<reference evidence="14" key="1">
    <citation type="submission" date="2020-01" db="EMBL/GenBank/DDBJ databases">
        <authorList>
            <person name="Meier V. D."/>
            <person name="Meier V D."/>
        </authorList>
    </citation>
    <scope>NUCLEOTIDE SEQUENCE</scope>
    <source>
        <strain evidence="14">HLG_WM_MAG_08</strain>
    </source>
</reference>
<keyword evidence="4 12" id="KW-0812">Transmembrane</keyword>
<evidence type="ECO:0000256" key="1">
    <source>
        <dbReference type="ARBA" id="ARBA00004382"/>
    </source>
</evidence>
<keyword evidence="3" id="KW-0997">Cell inner membrane</keyword>
<evidence type="ECO:0000256" key="8">
    <source>
        <dbReference type="ARBA" id="ARBA00038408"/>
    </source>
</evidence>
<dbReference type="GO" id="GO:0003755">
    <property type="term" value="F:peptidyl-prolyl cis-trans isomerase activity"/>
    <property type="evidence" value="ECO:0007669"/>
    <property type="project" value="UniProtKB-KW"/>
</dbReference>
<comment type="similarity">
    <text evidence="8">Belongs to the PpiD chaperone family.</text>
</comment>
<evidence type="ECO:0000256" key="4">
    <source>
        <dbReference type="ARBA" id="ARBA00022692"/>
    </source>
</evidence>
<feature type="transmembrane region" description="Helical" evidence="12">
    <location>
        <begin position="12"/>
        <end position="30"/>
    </location>
</feature>
<comment type="subcellular location">
    <subcellularLocation>
        <location evidence="1">Cell inner membrane</location>
        <topology evidence="1">Single-pass type II membrane protein</topology>
        <orientation evidence="1">Periplasmic side</orientation>
    </subcellularLocation>
</comment>
<dbReference type="InterPro" id="IPR027304">
    <property type="entry name" value="Trigger_fact/SurA_dom_sf"/>
</dbReference>
<protein>
    <recommendedName>
        <fullName evidence="9">Periplasmic chaperone PpiD</fullName>
    </recommendedName>
    <alternativeName>
        <fullName evidence="10">Periplasmic folding chaperone</fullName>
    </alternativeName>
</protein>
<keyword evidence="5 12" id="KW-1133">Transmembrane helix</keyword>
<gene>
    <name evidence="14" type="ORF">HELGO_WM21083</name>
</gene>
<dbReference type="InterPro" id="IPR052029">
    <property type="entry name" value="PpiD_chaperone"/>
</dbReference>
<keyword evidence="11 14" id="KW-0413">Isomerase</keyword>
<name>A0A6S6TZQ3_9GAMM</name>
<keyword evidence="6 12" id="KW-0472">Membrane</keyword>
<evidence type="ECO:0000256" key="12">
    <source>
        <dbReference type="SAM" id="Phobius"/>
    </source>
</evidence>
<evidence type="ECO:0000256" key="3">
    <source>
        <dbReference type="ARBA" id="ARBA00022519"/>
    </source>
</evidence>
<dbReference type="PANTHER" id="PTHR47529:SF1">
    <property type="entry name" value="PERIPLASMIC CHAPERONE PPID"/>
    <property type="match status" value="1"/>
</dbReference>
<keyword evidence="11" id="KW-0697">Rotamase</keyword>
<evidence type="ECO:0000256" key="7">
    <source>
        <dbReference type="ARBA" id="ARBA00023186"/>
    </source>
</evidence>
<dbReference type="PANTHER" id="PTHR47529">
    <property type="entry name" value="PEPTIDYL-PROLYL CIS-TRANS ISOMERASE D"/>
    <property type="match status" value="1"/>
</dbReference>
<dbReference type="AlphaFoldDB" id="A0A6S6TZQ3"/>
<evidence type="ECO:0000256" key="9">
    <source>
        <dbReference type="ARBA" id="ARBA00040743"/>
    </source>
</evidence>
<dbReference type="InterPro" id="IPR000297">
    <property type="entry name" value="PPIase_PpiC"/>
</dbReference>
<dbReference type="SUPFAM" id="SSF54534">
    <property type="entry name" value="FKBP-like"/>
    <property type="match status" value="1"/>
</dbReference>
<dbReference type="Gene3D" id="1.10.4030.10">
    <property type="entry name" value="Porin chaperone SurA, peptide-binding domain"/>
    <property type="match status" value="1"/>
</dbReference>
<evidence type="ECO:0000256" key="11">
    <source>
        <dbReference type="PROSITE-ProRule" id="PRU00278"/>
    </source>
</evidence>
<evidence type="ECO:0000259" key="13">
    <source>
        <dbReference type="PROSITE" id="PS50198"/>
    </source>
</evidence>
<evidence type="ECO:0000256" key="5">
    <source>
        <dbReference type="ARBA" id="ARBA00022989"/>
    </source>
</evidence>
<dbReference type="InterPro" id="IPR046357">
    <property type="entry name" value="PPIase_dom_sf"/>
</dbReference>
<evidence type="ECO:0000313" key="14">
    <source>
        <dbReference type="EMBL" id="CAA6819959.1"/>
    </source>
</evidence>